<reference evidence="5 6" key="1">
    <citation type="submission" date="2020-10" db="EMBL/GenBank/DDBJ databases">
        <title>Complete genome sequence of Cupriavidus basilensis CCUG 49340T.</title>
        <authorList>
            <person name="Salva-Serra F."/>
            <person name="Donoso R.A."/>
            <person name="Cho K.H."/>
            <person name="Yoo J.A."/>
            <person name="Lee K."/>
            <person name="Yoon S.-H."/>
            <person name="Perez-Pantoja D."/>
            <person name="Moore E.R.B."/>
        </authorList>
    </citation>
    <scope>NUCLEOTIDE SEQUENCE [LARGE SCALE GENOMIC DNA]</scope>
    <source>
        <strain evidence="6">CCUG 49340</strain>
    </source>
</reference>
<dbReference type="SMART" id="SM00421">
    <property type="entry name" value="HTH_LUXR"/>
    <property type="match status" value="1"/>
</dbReference>
<dbReference type="PANTHER" id="PTHR44688">
    <property type="entry name" value="DNA-BINDING TRANSCRIPTIONAL ACTIVATOR DEVR_DOSR"/>
    <property type="match status" value="1"/>
</dbReference>
<dbReference type="InterPro" id="IPR000792">
    <property type="entry name" value="Tscrpt_reg_LuxR_C"/>
</dbReference>
<dbReference type="Proteomes" id="UP000397656">
    <property type="component" value="Chromosome 1"/>
</dbReference>
<evidence type="ECO:0000259" key="4">
    <source>
        <dbReference type="PROSITE" id="PS50043"/>
    </source>
</evidence>
<accession>A0A643FIP2</accession>
<dbReference type="GeneID" id="98399867"/>
<organism evidence="5 6">
    <name type="scientific">Cupriavidus basilensis</name>
    <dbReference type="NCBI Taxonomy" id="68895"/>
    <lineage>
        <taxon>Bacteria</taxon>
        <taxon>Pseudomonadati</taxon>
        <taxon>Pseudomonadota</taxon>
        <taxon>Betaproteobacteria</taxon>
        <taxon>Burkholderiales</taxon>
        <taxon>Burkholderiaceae</taxon>
        <taxon>Cupriavidus</taxon>
    </lineage>
</organism>
<evidence type="ECO:0000313" key="6">
    <source>
        <dbReference type="Proteomes" id="UP000397656"/>
    </source>
</evidence>
<sequence length="250" mass="28173">MDMHTSALYVKAPSSRGWEVQQSMRSAAIADPDSFLHWSRTWLNELIPHRMSAFGLTTKHTLGVRPLETFTFRVPEAYLQQVTHNPGVGCPVFSHWILARTPQFFCPDMAGENVALASLFKQYALGNLFLHGHVDADRGLASYFALFGVDMARRAHHEHHAEAVARGVHEALVKIHHVRANGNPAGAAVRSLTKAEQAVFHWLRQGKTNWEIAHILNKSEWTVKTQVQHILRKLDARNRQVAISRQEAVS</sequence>
<keyword evidence="2" id="KW-0238">DNA-binding</keyword>
<protein>
    <recommendedName>
        <fullName evidence="4">HTH luxR-type domain-containing protein</fullName>
    </recommendedName>
</protein>
<dbReference type="AlphaFoldDB" id="A0A643FIP2"/>
<dbReference type="PANTHER" id="PTHR44688:SF16">
    <property type="entry name" value="DNA-BINDING TRANSCRIPTIONAL ACTIVATOR DEVR_DOSR"/>
    <property type="match status" value="1"/>
</dbReference>
<evidence type="ECO:0000256" key="3">
    <source>
        <dbReference type="ARBA" id="ARBA00023163"/>
    </source>
</evidence>
<keyword evidence="3" id="KW-0804">Transcription</keyword>
<dbReference type="SUPFAM" id="SSF46894">
    <property type="entry name" value="C-terminal effector domain of the bipartite response regulators"/>
    <property type="match status" value="1"/>
</dbReference>
<dbReference type="GO" id="GO:0003677">
    <property type="term" value="F:DNA binding"/>
    <property type="evidence" value="ECO:0007669"/>
    <property type="project" value="UniProtKB-KW"/>
</dbReference>
<name>A0A643FIP2_9BURK</name>
<proteinExistence type="predicted"/>
<dbReference type="InterPro" id="IPR036388">
    <property type="entry name" value="WH-like_DNA-bd_sf"/>
</dbReference>
<dbReference type="CDD" id="cd06170">
    <property type="entry name" value="LuxR_C_like"/>
    <property type="match status" value="1"/>
</dbReference>
<feature type="domain" description="HTH luxR-type" evidence="4">
    <location>
        <begin position="185"/>
        <end position="250"/>
    </location>
</feature>
<dbReference type="Pfam" id="PF00196">
    <property type="entry name" value="GerE"/>
    <property type="match status" value="1"/>
</dbReference>
<dbReference type="Gene3D" id="1.10.10.10">
    <property type="entry name" value="Winged helix-like DNA-binding domain superfamily/Winged helix DNA-binding domain"/>
    <property type="match status" value="1"/>
</dbReference>
<dbReference type="InterPro" id="IPR016032">
    <property type="entry name" value="Sig_transdc_resp-reg_C-effctor"/>
</dbReference>
<dbReference type="RefSeq" id="WP_150993081.1">
    <property type="nucleotide sequence ID" value="NZ_CP062803.1"/>
</dbReference>
<dbReference type="PROSITE" id="PS50043">
    <property type="entry name" value="HTH_LUXR_2"/>
    <property type="match status" value="1"/>
</dbReference>
<gene>
    <name evidence="5" type="ORF">F7R26_003065</name>
</gene>
<dbReference type="EMBL" id="CP062803">
    <property type="protein sequence ID" value="QOT77089.1"/>
    <property type="molecule type" value="Genomic_DNA"/>
</dbReference>
<evidence type="ECO:0000256" key="2">
    <source>
        <dbReference type="ARBA" id="ARBA00023125"/>
    </source>
</evidence>
<dbReference type="PRINTS" id="PR00038">
    <property type="entry name" value="HTHLUXR"/>
</dbReference>
<evidence type="ECO:0000256" key="1">
    <source>
        <dbReference type="ARBA" id="ARBA00023015"/>
    </source>
</evidence>
<evidence type="ECO:0000313" key="5">
    <source>
        <dbReference type="EMBL" id="QOT77089.1"/>
    </source>
</evidence>
<dbReference type="GO" id="GO:0006355">
    <property type="term" value="P:regulation of DNA-templated transcription"/>
    <property type="evidence" value="ECO:0007669"/>
    <property type="project" value="InterPro"/>
</dbReference>
<keyword evidence="1" id="KW-0805">Transcription regulation</keyword>